<dbReference type="InterPro" id="IPR043744">
    <property type="entry name" value="DUF5689"/>
</dbReference>
<sequence length="438" mass="48260">MKTNIYLFGILLLALTTWSCEREYSAPPLSEPQYTGAEANITIAKLKSLYADIVDPTLIDVDYIIKAVVIGNDESGNIYKQLYIQDETGGINIGVDQNSIYTEFRVGQEVYVALKGLYMVMYGDQLQIGYAGTNANRISWELFNYHIFKDGWPDVNKAQPTVIQLSSLNESMVNTLVQLNDVYFTGGGVLTYSEPDATTNRTLKDSNGNTIIVRNSNYATFANDLLPEGAGTLIGILSKFRNDWQFYIRTLDDVQNFGQPIPETGEDPDTPPTGDAILNETFASGQGSFNVVDVTLPEGGTFVWKWDNYKYMKASAFVGGSAKQSESWLISPAMNLKDRSKATITFDHAINYAGTGTMSSQQELYISSDYSSGAPSSATWEKLTIPTYPAGNNWTFVSSGNIQVPASMLGKENVRIAFKYSSTSSNAATWEVKNVLVK</sequence>
<name>A0A101HKW9_9BACT</name>
<organism evidence="2 3">
    <name type="scientific">Proteiniphilum acetatigenes</name>
    <dbReference type="NCBI Taxonomy" id="294710"/>
    <lineage>
        <taxon>Bacteria</taxon>
        <taxon>Pseudomonadati</taxon>
        <taxon>Bacteroidota</taxon>
        <taxon>Bacteroidia</taxon>
        <taxon>Bacteroidales</taxon>
        <taxon>Dysgonomonadaceae</taxon>
        <taxon>Proteiniphilum</taxon>
    </lineage>
</organism>
<gene>
    <name evidence="2" type="ORF">XD92_0101</name>
</gene>
<reference evidence="3" key="1">
    <citation type="journal article" date="2015" name="MBio">
        <title>Genome-Resolved Metagenomic Analysis Reveals Roles for Candidate Phyla and Other Microbial Community Members in Biogeochemical Transformations in Oil Reservoirs.</title>
        <authorList>
            <person name="Hu P."/>
            <person name="Tom L."/>
            <person name="Singh A."/>
            <person name="Thomas B.C."/>
            <person name="Baker B.J."/>
            <person name="Piceno Y.M."/>
            <person name="Andersen G.L."/>
            <person name="Banfield J.F."/>
        </authorList>
    </citation>
    <scope>NUCLEOTIDE SEQUENCE [LARGE SCALE GENOMIC DNA]</scope>
</reference>
<accession>A0A101HKW9</accession>
<dbReference type="NCBIfam" id="NF038128">
    <property type="entry name" value="choice_anch_J"/>
    <property type="match status" value="1"/>
</dbReference>
<dbReference type="Gene3D" id="2.60.120.200">
    <property type="match status" value="1"/>
</dbReference>
<evidence type="ECO:0000313" key="2">
    <source>
        <dbReference type="EMBL" id="KUK78710.1"/>
    </source>
</evidence>
<evidence type="ECO:0000313" key="3">
    <source>
        <dbReference type="Proteomes" id="UP000053860"/>
    </source>
</evidence>
<evidence type="ECO:0000259" key="1">
    <source>
        <dbReference type="Pfam" id="PF18942"/>
    </source>
</evidence>
<feature type="domain" description="DUF5689" evidence="1">
    <location>
        <begin position="39"/>
        <end position="254"/>
    </location>
</feature>
<dbReference type="AlphaFoldDB" id="A0A101HKW9"/>
<dbReference type="Proteomes" id="UP000053860">
    <property type="component" value="Unassembled WGS sequence"/>
</dbReference>
<dbReference type="PATRIC" id="fig|294710.3.peg.1713"/>
<proteinExistence type="predicted"/>
<protein>
    <recommendedName>
        <fullName evidence="1">DUF5689 domain-containing protein</fullName>
    </recommendedName>
</protein>
<dbReference type="EMBL" id="LGGN01000008">
    <property type="protein sequence ID" value="KUK78710.1"/>
    <property type="molecule type" value="Genomic_DNA"/>
</dbReference>
<dbReference type="Pfam" id="PF18942">
    <property type="entry name" value="DUF5689"/>
    <property type="match status" value="1"/>
</dbReference>
<comment type="caution">
    <text evidence="2">The sequence shown here is derived from an EMBL/GenBank/DDBJ whole genome shotgun (WGS) entry which is preliminary data.</text>
</comment>